<evidence type="ECO:0000313" key="2">
    <source>
        <dbReference type="EMBL" id="KAK5648224.1"/>
    </source>
</evidence>
<sequence>MTSISPTPKSSLECLDMCDKNLYPNIYTLLQILATIPVSTATPERRFSSLRRLKNYLRNTTSENRLNGLAFMNIHYGTEIHADEVVDIFKRKSRRFLL</sequence>
<dbReference type="PANTHER" id="PTHR46289">
    <property type="entry name" value="52 KDA REPRESSOR OF THE INHIBITOR OF THE PROTEIN KINASE-LIKE PROTEIN-RELATED"/>
    <property type="match status" value="1"/>
</dbReference>
<reference evidence="2 3" key="1">
    <citation type="journal article" date="2024" name="Insects">
        <title>An Improved Chromosome-Level Genome Assembly of the Firefly Pyrocoelia pectoralis.</title>
        <authorList>
            <person name="Fu X."/>
            <person name="Meyer-Rochow V.B."/>
            <person name="Ballantyne L."/>
            <person name="Zhu X."/>
        </authorList>
    </citation>
    <scope>NUCLEOTIDE SEQUENCE [LARGE SCALE GENOMIC DNA]</scope>
    <source>
        <strain evidence="2">XCY_ONT2</strain>
    </source>
</reference>
<dbReference type="SUPFAM" id="SSF53098">
    <property type="entry name" value="Ribonuclease H-like"/>
    <property type="match status" value="1"/>
</dbReference>
<dbReference type="InterPro" id="IPR012337">
    <property type="entry name" value="RNaseH-like_sf"/>
</dbReference>
<feature type="domain" description="HAT C-terminal dimerisation" evidence="1">
    <location>
        <begin position="18"/>
        <end position="75"/>
    </location>
</feature>
<comment type="caution">
    <text evidence="2">The sequence shown here is derived from an EMBL/GenBank/DDBJ whole genome shotgun (WGS) entry which is preliminary data.</text>
</comment>
<keyword evidence="3" id="KW-1185">Reference proteome</keyword>
<evidence type="ECO:0000313" key="3">
    <source>
        <dbReference type="Proteomes" id="UP001329430"/>
    </source>
</evidence>
<dbReference type="PANTHER" id="PTHR46289:SF14">
    <property type="entry name" value="DUF4371 DOMAIN-CONTAINING PROTEIN"/>
    <property type="match status" value="1"/>
</dbReference>
<accession>A0AAN7VQE9</accession>
<dbReference type="GO" id="GO:0046983">
    <property type="term" value="F:protein dimerization activity"/>
    <property type="evidence" value="ECO:0007669"/>
    <property type="project" value="InterPro"/>
</dbReference>
<dbReference type="InterPro" id="IPR052958">
    <property type="entry name" value="IFN-induced_PKR_regulator"/>
</dbReference>
<organism evidence="2 3">
    <name type="scientific">Pyrocoelia pectoralis</name>
    <dbReference type="NCBI Taxonomy" id="417401"/>
    <lineage>
        <taxon>Eukaryota</taxon>
        <taxon>Metazoa</taxon>
        <taxon>Ecdysozoa</taxon>
        <taxon>Arthropoda</taxon>
        <taxon>Hexapoda</taxon>
        <taxon>Insecta</taxon>
        <taxon>Pterygota</taxon>
        <taxon>Neoptera</taxon>
        <taxon>Endopterygota</taxon>
        <taxon>Coleoptera</taxon>
        <taxon>Polyphaga</taxon>
        <taxon>Elateriformia</taxon>
        <taxon>Elateroidea</taxon>
        <taxon>Lampyridae</taxon>
        <taxon>Lampyrinae</taxon>
        <taxon>Pyrocoelia</taxon>
    </lineage>
</organism>
<dbReference type="EMBL" id="JAVRBK010000002">
    <property type="protein sequence ID" value="KAK5648224.1"/>
    <property type="molecule type" value="Genomic_DNA"/>
</dbReference>
<dbReference type="InterPro" id="IPR008906">
    <property type="entry name" value="HATC_C_dom"/>
</dbReference>
<dbReference type="AlphaFoldDB" id="A0AAN7VQE9"/>
<evidence type="ECO:0000259" key="1">
    <source>
        <dbReference type="Pfam" id="PF05699"/>
    </source>
</evidence>
<protein>
    <recommendedName>
        <fullName evidence="1">HAT C-terminal dimerisation domain-containing protein</fullName>
    </recommendedName>
</protein>
<proteinExistence type="predicted"/>
<name>A0AAN7VQE9_9COLE</name>
<gene>
    <name evidence="2" type="ORF">RI129_003116</name>
</gene>
<dbReference type="Proteomes" id="UP001329430">
    <property type="component" value="Chromosome 2"/>
</dbReference>
<dbReference type="Pfam" id="PF05699">
    <property type="entry name" value="Dimer_Tnp_hAT"/>
    <property type="match status" value="1"/>
</dbReference>